<feature type="region of interest" description="Disordered" evidence="6">
    <location>
        <begin position="138"/>
        <end position="160"/>
    </location>
</feature>
<dbReference type="EC" id="2.1.1.198" evidence="7"/>
<evidence type="ECO:0000256" key="1">
    <source>
        <dbReference type="ARBA" id="ARBA00022490"/>
    </source>
</evidence>
<dbReference type="EMBL" id="LR134182">
    <property type="protein sequence ID" value="VEB40495.1"/>
    <property type="molecule type" value="Genomic_DNA"/>
</dbReference>
<evidence type="ECO:0000256" key="5">
    <source>
        <dbReference type="ARBA" id="ARBA00022691"/>
    </source>
</evidence>
<evidence type="ECO:0000313" key="7">
    <source>
        <dbReference type="EMBL" id="VEB40495.1"/>
    </source>
</evidence>
<keyword evidence="1" id="KW-0963">Cytoplasm</keyword>
<dbReference type="InterPro" id="IPR014776">
    <property type="entry name" value="4pyrrole_Mease_sub2"/>
</dbReference>
<dbReference type="AlphaFoldDB" id="A0A447T6K3"/>
<evidence type="ECO:0000313" key="8">
    <source>
        <dbReference type="Proteomes" id="UP000275777"/>
    </source>
</evidence>
<dbReference type="SUPFAM" id="SSF53790">
    <property type="entry name" value="Tetrapyrrole methylase"/>
    <property type="match status" value="1"/>
</dbReference>
<evidence type="ECO:0000256" key="4">
    <source>
        <dbReference type="ARBA" id="ARBA00022679"/>
    </source>
</evidence>
<evidence type="ECO:0000256" key="2">
    <source>
        <dbReference type="ARBA" id="ARBA00022552"/>
    </source>
</evidence>
<proteinExistence type="predicted"/>
<evidence type="ECO:0000256" key="3">
    <source>
        <dbReference type="ARBA" id="ARBA00022603"/>
    </source>
</evidence>
<dbReference type="PANTHER" id="PTHR46111:SF1">
    <property type="entry name" value="RIBOSOMAL RNA SMALL SUBUNIT METHYLTRANSFERASE I"/>
    <property type="match status" value="1"/>
</dbReference>
<protein>
    <submittedName>
        <fullName evidence="7">Ribosomal RNA small subunit methyltransferase I</fullName>
        <ecNumber evidence="7">2.1.1.198</ecNumber>
    </submittedName>
</protein>
<evidence type="ECO:0000256" key="6">
    <source>
        <dbReference type="SAM" id="MobiDB-lite"/>
    </source>
</evidence>
<sequence>MIAALSASGFTAPTFLFHGFLPPKSGERRRTLQQWLSAPHLTVCYEAPHRIVDALQDIVAELGGERRVMMARELTKTFETFHALPAAELLEWVRADANQQRGEIALIIDAAPPRRRTPMRRRRKRCACWRSWPPNCPPSRRPRWPRRSAAPTASNCTTTR</sequence>
<dbReference type="FunFam" id="3.30.950.10:FF:000002">
    <property type="entry name" value="Ribosomal RNA small subunit methyltransferase I"/>
    <property type="match status" value="1"/>
</dbReference>
<reference evidence="7 8" key="1">
    <citation type="submission" date="2018-12" db="EMBL/GenBank/DDBJ databases">
        <authorList>
            <consortium name="Pathogen Informatics"/>
        </authorList>
    </citation>
    <scope>NUCLEOTIDE SEQUENCE [LARGE SCALE GENOMIC DNA]</scope>
    <source>
        <strain evidence="7 8">NCTC9695</strain>
    </source>
</reference>
<dbReference type="Proteomes" id="UP000275777">
    <property type="component" value="Chromosome"/>
</dbReference>
<keyword evidence="4 7" id="KW-0808">Transferase</keyword>
<name>A0A447T6K3_CHRVL</name>
<keyword evidence="2" id="KW-0698">rRNA processing</keyword>
<feature type="compositionally biased region" description="Polar residues" evidence="6">
    <location>
        <begin position="151"/>
        <end position="160"/>
    </location>
</feature>
<dbReference type="GO" id="GO:0032259">
    <property type="term" value="P:methylation"/>
    <property type="evidence" value="ECO:0007669"/>
    <property type="project" value="UniProtKB-KW"/>
</dbReference>
<dbReference type="PANTHER" id="PTHR46111">
    <property type="entry name" value="RIBOSOMAL RNA SMALL SUBUNIT METHYLTRANSFERASE I"/>
    <property type="match status" value="1"/>
</dbReference>
<organism evidence="7 8">
    <name type="scientific">Chromobacterium violaceum</name>
    <dbReference type="NCBI Taxonomy" id="536"/>
    <lineage>
        <taxon>Bacteria</taxon>
        <taxon>Pseudomonadati</taxon>
        <taxon>Pseudomonadota</taxon>
        <taxon>Betaproteobacteria</taxon>
        <taxon>Neisseriales</taxon>
        <taxon>Chromobacteriaceae</taxon>
        <taxon>Chromobacterium</taxon>
    </lineage>
</organism>
<keyword evidence="5" id="KW-0949">S-adenosyl-L-methionine</keyword>
<accession>A0A447T6K3</accession>
<keyword evidence="3 7" id="KW-0489">Methyltransferase</keyword>
<dbReference type="InterPro" id="IPR008189">
    <property type="entry name" value="rRNA_ssu_MeTfrase_I"/>
</dbReference>
<dbReference type="InterPro" id="IPR035996">
    <property type="entry name" value="4pyrrol_Methylase_sf"/>
</dbReference>
<gene>
    <name evidence="7" type="primary">rsmI_1</name>
    <name evidence="7" type="ORF">NCTC9695_00895</name>
</gene>
<dbReference type="Gene3D" id="3.30.950.10">
    <property type="entry name" value="Methyltransferase, Cobalt-precorrin-4 Transmethylase, Domain 2"/>
    <property type="match status" value="1"/>
</dbReference>
<dbReference type="GO" id="GO:0008168">
    <property type="term" value="F:methyltransferase activity"/>
    <property type="evidence" value="ECO:0007669"/>
    <property type="project" value="UniProtKB-KW"/>
</dbReference>
<dbReference type="GO" id="GO:0006364">
    <property type="term" value="P:rRNA processing"/>
    <property type="evidence" value="ECO:0007669"/>
    <property type="project" value="UniProtKB-KW"/>
</dbReference>